<comment type="caution">
    <text evidence="1">The sequence shown here is derived from an EMBL/GenBank/DDBJ whole genome shotgun (WGS) entry which is preliminary data.</text>
</comment>
<evidence type="ECO:0000313" key="2">
    <source>
        <dbReference type="Proteomes" id="UP001055879"/>
    </source>
</evidence>
<gene>
    <name evidence="1" type="ORF">L6452_07092</name>
</gene>
<evidence type="ECO:0000313" key="1">
    <source>
        <dbReference type="EMBL" id="KAI3759344.1"/>
    </source>
</evidence>
<keyword evidence="2" id="KW-1185">Reference proteome</keyword>
<dbReference type="EMBL" id="CM042048">
    <property type="protein sequence ID" value="KAI3759344.1"/>
    <property type="molecule type" value="Genomic_DNA"/>
</dbReference>
<name>A0ACB9EK88_ARCLA</name>
<protein>
    <submittedName>
        <fullName evidence="1">Uncharacterized protein</fullName>
    </submittedName>
</protein>
<organism evidence="1 2">
    <name type="scientific">Arctium lappa</name>
    <name type="common">Greater burdock</name>
    <name type="synonym">Lappa major</name>
    <dbReference type="NCBI Taxonomy" id="4217"/>
    <lineage>
        <taxon>Eukaryota</taxon>
        <taxon>Viridiplantae</taxon>
        <taxon>Streptophyta</taxon>
        <taxon>Embryophyta</taxon>
        <taxon>Tracheophyta</taxon>
        <taxon>Spermatophyta</taxon>
        <taxon>Magnoliopsida</taxon>
        <taxon>eudicotyledons</taxon>
        <taxon>Gunneridae</taxon>
        <taxon>Pentapetalae</taxon>
        <taxon>asterids</taxon>
        <taxon>campanulids</taxon>
        <taxon>Asterales</taxon>
        <taxon>Asteraceae</taxon>
        <taxon>Carduoideae</taxon>
        <taxon>Cardueae</taxon>
        <taxon>Arctiinae</taxon>
        <taxon>Arctium</taxon>
    </lineage>
</organism>
<reference evidence="2" key="1">
    <citation type="journal article" date="2022" name="Mol. Ecol. Resour.">
        <title>The genomes of chicory, endive, great burdock and yacon provide insights into Asteraceae palaeo-polyploidization history and plant inulin production.</title>
        <authorList>
            <person name="Fan W."/>
            <person name="Wang S."/>
            <person name="Wang H."/>
            <person name="Wang A."/>
            <person name="Jiang F."/>
            <person name="Liu H."/>
            <person name="Zhao H."/>
            <person name="Xu D."/>
            <person name="Zhang Y."/>
        </authorList>
    </citation>
    <scope>NUCLEOTIDE SEQUENCE [LARGE SCALE GENOMIC DNA]</scope>
    <source>
        <strain evidence="2">cv. Niubang</strain>
    </source>
</reference>
<sequence>MLHNFFDSTDLLKLPPPFPTFSLSLSHTNTNTNTNTNTHSTFSLYKLHHQNASLFISFSGFSSIFNLD</sequence>
<proteinExistence type="predicted"/>
<reference evidence="1 2" key="2">
    <citation type="journal article" date="2022" name="Mol. Ecol. Resour.">
        <title>The genomes of chicory, endive, great burdock and yacon provide insights into Asteraceae paleo-polyploidization history and plant inulin production.</title>
        <authorList>
            <person name="Fan W."/>
            <person name="Wang S."/>
            <person name="Wang H."/>
            <person name="Wang A."/>
            <person name="Jiang F."/>
            <person name="Liu H."/>
            <person name="Zhao H."/>
            <person name="Xu D."/>
            <person name="Zhang Y."/>
        </authorList>
    </citation>
    <scope>NUCLEOTIDE SEQUENCE [LARGE SCALE GENOMIC DNA]</scope>
    <source>
        <strain evidence="2">cv. Niubang</strain>
    </source>
</reference>
<dbReference type="Proteomes" id="UP001055879">
    <property type="component" value="Linkage Group LG02"/>
</dbReference>
<accession>A0ACB9EK88</accession>